<accession>A0ABT5UJE5</accession>
<sequence length="932" mass="102741">MKQRSNMVQLRRSLLALSVCALLGSGYAITTTASTPAKGYSQTISLPTIQYEKFTLPNGLTVIVHEDRKAPVVAVNVWYKVGSKDEVPGKTGFAHLFEHLMFQGSENYKGEFFEPFEKAGATDQNGTTNSDRTNYFETVPTNALDMALWMESDRMGHFLGSITKAKLDEQRGVVQNEKRQGENQPYGKVWELITKASFPTGHPYSWETIGSMEDLNAASLEDVKAWFKQYYGPNNAILVLSGDIDVTTAKSKALKYFGDIPPGPSVTKAHSWIAPLTENKRFSMTDRVPQSRLIMVWNTPATGTKQAEQMSLVADLLASGKQSRLYKRLVHDDKIASSVSVFNHSRQLAGQLFIMADAKPGVSLAKLENAIKEDLSHLQNDGPTLDELALVKTQQAASFIRQLERVGGFGGKSDILAAGEFYANDPGFYLKSYEYQKNTSPKDIRRVMKQWLTKGNVIVEVEPTPKLSKIKSTVDRSTVPGVGEVKPFKLPEVNQITLSNGLKVLLASRPGTSTVEMEWVFDAGYAADAQHSPGTANFTLAMMKEGTKSKDSIALDKALSKLGAGINVGSSVDSSSISLSALKDNIEKSIALAADVIQNPAFRATDFDRLRSNWLDSIAQEKARPFSTALRVLPQLLYGVDHAYSTPWTGSGTEESITQLNTGDLAKFHKQWIRPDNAQLVVVGDIDMEELKPLLEKQLGKWQAPKTPTPAKNLVEAANSQDTQIYLVDKPDAIQSTIIAGQLLPSSQDERSLTLNIANTILGGQFSARLNMNLREDKHWSYGAYSKLNSAVGQRPFIMYASVQTDKTSPALKELQKEVQQYISKKPASAEELKKVKDNWLRSKAGAYETNGALLSAITGLLAVNRPLEQLYNFDKLVSDISLKDVQQVSQELLKPNKLTWVVIGDLKKIEPTINKLKLGKVTKLDKNGKPI</sequence>
<dbReference type="Pfam" id="PF05193">
    <property type="entry name" value="Peptidase_M16_C"/>
    <property type="match status" value="2"/>
</dbReference>
<proteinExistence type="predicted"/>
<dbReference type="PANTHER" id="PTHR11851:SF224">
    <property type="entry name" value="PROCESSING PROTEASE"/>
    <property type="match status" value="1"/>
</dbReference>
<feature type="signal peptide" evidence="1">
    <location>
        <begin position="1"/>
        <end position="28"/>
    </location>
</feature>
<dbReference type="Proteomes" id="UP001528823">
    <property type="component" value="Unassembled WGS sequence"/>
</dbReference>
<protein>
    <submittedName>
        <fullName evidence="4">Pitrilysin family protein</fullName>
    </submittedName>
</protein>
<dbReference type="Gene3D" id="3.30.830.10">
    <property type="entry name" value="Metalloenzyme, LuxS/M16 peptidase-like"/>
    <property type="match status" value="4"/>
</dbReference>
<evidence type="ECO:0000259" key="2">
    <source>
        <dbReference type="Pfam" id="PF00675"/>
    </source>
</evidence>
<feature type="domain" description="Peptidase M16 C-terminal" evidence="3">
    <location>
        <begin position="219"/>
        <end position="394"/>
    </location>
</feature>
<gene>
    <name evidence="4" type="ORF">ORQ98_24685</name>
</gene>
<keyword evidence="5" id="KW-1185">Reference proteome</keyword>
<evidence type="ECO:0000256" key="1">
    <source>
        <dbReference type="SAM" id="SignalP"/>
    </source>
</evidence>
<feature type="chain" id="PRO_5047098525" evidence="1">
    <location>
        <begin position="29"/>
        <end position="932"/>
    </location>
</feature>
<dbReference type="InterPro" id="IPR011249">
    <property type="entry name" value="Metalloenz_LuxS/M16"/>
</dbReference>
<name>A0ABT5UJE5_9GAMM</name>
<feature type="domain" description="Peptidase M16 N-terminal" evidence="2">
    <location>
        <begin position="62"/>
        <end position="195"/>
    </location>
</feature>
<reference evidence="4 5" key="1">
    <citation type="submission" date="2022-11" db="EMBL/GenBank/DDBJ databases">
        <title>Spartinivicinus poritis sp. nov., isolated from scleractinian coral Porites lutea.</title>
        <authorList>
            <person name="Zhang G."/>
            <person name="Cai L."/>
            <person name="Wei Q."/>
        </authorList>
    </citation>
    <scope>NUCLEOTIDE SEQUENCE [LARGE SCALE GENOMIC DNA]</scope>
    <source>
        <strain evidence="4 5">A2-2</strain>
    </source>
</reference>
<evidence type="ECO:0000313" key="4">
    <source>
        <dbReference type="EMBL" id="MDE1465164.1"/>
    </source>
</evidence>
<evidence type="ECO:0000259" key="3">
    <source>
        <dbReference type="Pfam" id="PF05193"/>
    </source>
</evidence>
<feature type="domain" description="Peptidase M16 C-terminal" evidence="3">
    <location>
        <begin position="661"/>
        <end position="838"/>
    </location>
</feature>
<dbReference type="Pfam" id="PF00675">
    <property type="entry name" value="Peptidase_M16"/>
    <property type="match status" value="2"/>
</dbReference>
<dbReference type="InterPro" id="IPR007863">
    <property type="entry name" value="Peptidase_M16_C"/>
</dbReference>
<evidence type="ECO:0000313" key="5">
    <source>
        <dbReference type="Proteomes" id="UP001528823"/>
    </source>
</evidence>
<feature type="domain" description="Peptidase M16 N-terminal" evidence="2">
    <location>
        <begin position="503"/>
        <end position="625"/>
    </location>
</feature>
<dbReference type="InterPro" id="IPR011765">
    <property type="entry name" value="Pept_M16_N"/>
</dbReference>
<dbReference type="PANTHER" id="PTHR11851">
    <property type="entry name" value="METALLOPROTEASE"/>
    <property type="match status" value="1"/>
</dbReference>
<dbReference type="InterPro" id="IPR050361">
    <property type="entry name" value="MPP/UQCRC_Complex"/>
</dbReference>
<organism evidence="4 5">
    <name type="scientific">Spartinivicinus poritis</name>
    <dbReference type="NCBI Taxonomy" id="2994640"/>
    <lineage>
        <taxon>Bacteria</taxon>
        <taxon>Pseudomonadati</taxon>
        <taxon>Pseudomonadota</taxon>
        <taxon>Gammaproteobacteria</taxon>
        <taxon>Oceanospirillales</taxon>
        <taxon>Zooshikellaceae</taxon>
        <taxon>Spartinivicinus</taxon>
    </lineage>
</organism>
<keyword evidence="1" id="KW-0732">Signal</keyword>
<dbReference type="EMBL" id="JAPMOU010000053">
    <property type="protein sequence ID" value="MDE1465164.1"/>
    <property type="molecule type" value="Genomic_DNA"/>
</dbReference>
<dbReference type="RefSeq" id="WP_274691475.1">
    <property type="nucleotide sequence ID" value="NZ_JAPMOU010000053.1"/>
</dbReference>
<dbReference type="SUPFAM" id="SSF63411">
    <property type="entry name" value="LuxS/MPP-like metallohydrolase"/>
    <property type="match status" value="4"/>
</dbReference>
<comment type="caution">
    <text evidence="4">The sequence shown here is derived from an EMBL/GenBank/DDBJ whole genome shotgun (WGS) entry which is preliminary data.</text>
</comment>